<dbReference type="InterPro" id="IPR055469">
    <property type="entry name" value="DUF7041"/>
</dbReference>
<dbReference type="Pfam" id="PF23055">
    <property type="entry name" value="DUF7041"/>
    <property type="match status" value="1"/>
</dbReference>
<evidence type="ECO:0000313" key="2">
    <source>
        <dbReference type="EMBL" id="KAH8025029.1"/>
    </source>
</evidence>
<gene>
    <name evidence="2" type="ORF">HPB51_002925</name>
</gene>
<protein>
    <recommendedName>
        <fullName evidence="1">DUF7041 domain-containing protein</fullName>
    </recommendedName>
</protein>
<reference evidence="2" key="2">
    <citation type="submission" date="2021-09" db="EMBL/GenBank/DDBJ databases">
        <authorList>
            <person name="Jia N."/>
            <person name="Wang J."/>
            <person name="Shi W."/>
            <person name="Du L."/>
            <person name="Sun Y."/>
            <person name="Zhan W."/>
            <person name="Jiang J."/>
            <person name="Wang Q."/>
            <person name="Zhang B."/>
            <person name="Ji P."/>
            <person name="Sakyi L.B."/>
            <person name="Cui X."/>
            <person name="Yuan T."/>
            <person name="Jiang B."/>
            <person name="Yang W."/>
            <person name="Lam T.T.-Y."/>
            <person name="Chang Q."/>
            <person name="Ding S."/>
            <person name="Wang X."/>
            <person name="Zhu J."/>
            <person name="Ruan X."/>
            <person name="Zhao L."/>
            <person name="Wei J."/>
            <person name="Que T."/>
            <person name="Du C."/>
            <person name="Cheng J."/>
            <person name="Dai P."/>
            <person name="Han X."/>
            <person name="Huang E."/>
            <person name="Gao Y."/>
            <person name="Liu J."/>
            <person name="Shao H."/>
            <person name="Ye R."/>
            <person name="Li L."/>
            <person name="Wei W."/>
            <person name="Wang X."/>
            <person name="Wang C."/>
            <person name="Huo Q."/>
            <person name="Li W."/>
            <person name="Guo W."/>
            <person name="Chen H."/>
            <person name="Chen S."/>
            <person name="Zhou L."/>
            <person name="Zhou L."/>
            <person name="Ni X."/>
            <person name="Tian J."/>
            <person name="Zhou Y."/>
            <person name="Sheng Y."/>
            <person name="Liu T."/>
            <person name="Pan Y."/>
            <person name="Xia L."/>
            <person name="Li J."/>
            <person name="Zhao F."/>
            <person name="Cao W."/>
        </authorList>
    </citation>
    <scope>NUCLEOTIDE SEQUENCE</scope>
    <source>
        <strain evidence="2">Rmic-2018</strain>
        <tissue evidence="2">Larvae</tissue>
    </source>
</reference>
<name>A0A9J6DS41_RHIMP</name>
<evidence type="ECO:0000259" key="1">
    <source>
        <dbReference type="Pfam" id="PF23055"/>
    </source>
</evidence>
<dbReference type="EMBL" id="JABSTU010000007">
    <property type="protein sequence ID" value="KAH8025029.1"/>
    <property type="molecule type" value="Genomic_DNA"/>
</dbReference>
<evidence type="ECO:0000313" key="3">
    <source>
        <dbReference type="Proteomes" id="UP000821866"/>
    </source>
</evidence>
<dbReference type="AlphaFoldDB" id="A0A9J6DS41"/>
<accession>A0A9J6DS41</accession>
<reference evidence="2" key="1">
    <citation type="journal article" date="2020" name="Cell">
        <title>Large-Scale Comparative Analyses of Tick Genomes Elucidate Their Genetic Diversity and Vector Capacities.</title>
        <authorList>
            <consortium name="Tick Genome and Microbiome Consortium (TIGMIC)"/>
            <person name="Jia N."/>
            <person name="Wang J."/>
            <person name="Shi W."/>
            <person name="Du L."/>
            <person name="Sun Y."/>
            <person name="Zhan W."/>
            <person name="Jiang J.F."/>
            <person name="Wang Q."/>
            <person name="Zhang B."/>
            <person name="Ji P."/>
            <person name="Bell-Sakyi L."/>
            <person name="Cui X.M."/>
            <person name="Yuan T.T."/>
            <person name="Jiang B.G."/>
            <person name="Yang W.F."/>
            <person name="Lam T.T."/>
            <person name="Chang Q.C."/>
            <person name="Ding S.J."/>
            <person name="Wang X.J."/>
            <person name="Zhu J.G."/>
            <person name="Ruan X.D."/>
            <person name="Zhao L."/>
            <person name="Wei J.T."/>
            <person name="Ye R.Z."/>
            <person name="Que T.C."/>
            <person name="Du C.H."/>
            <person name="Zhou Y.H."/>
            <person name="Cheng J.X."/>
            <person name="Dai P.F."/>
            <person name="Guo W.B."/>
            <person name="Han X.H."/>
            <person name="Huang E.J."/>
            <person name="Li L.F."/>
            <person name="Wei W."/>
            <person name="Gao Y.C."/>
            <person name="Liu J.Z."/>
            <person name="Shao H.Z."/>
            <person name="Wang X."/>
            <person name="Wang C.C."/>
            <person name="Yang T.C."/>
            <person name="Huo Q.B."/>
            <person name="Li W."/>
            <person name="Chen H.Y."/>
            <person name="Chen S.E."/>
            <person name="Zhou L.G."/>
            <person name="Ni X.B."/>
            <person name="Tian J.H."/>
            <person name="Sheng Y."/>
            <person name="Liu T."/>
            <person name="Pan Y.S."/>
            <person name="Xia L.Y."/>
            <person name="Li J."/>
            <person name="Zhao F."/>
            <person name="Cao W.C."/>
        </authorList>
    </citation>
    <scope>NUCLEOTIDE SEQUENCE</scope>
    <source>
        <strain evidence="2">Rmic-2018</strain>
    </source>
</reference>
<dbReference type="PANTHER" id="PTHR33327:SF3">
    <property type="entry name" value="RNA-DIRECTED DNA POLYMERASE"/>
    <property type="match status" value="1"/>
</dbReference>
<dbReference type="Proteomes" id="UP000821866">
    <property type="component" value="Unassembled WGS sequence"/>
</dbReference>
<dbReference type="VEuPathDB" id="VectorBase:LOC119164954"/>
<keyword evidence="3" id="KW-1185">Reference proteome</keyword>
<proteinExistence type="predicted"/>
<organism evidence="2 3">
    <name type="scientific">Rhipicephalus microplus</name>
    <name type="common">Cattle tick</name>
    <name type="synonym">Boophilus microplus</name>
    <dbReference type="NCBI Taxonomy" id="6941"/>
    <lineage>
        <taxon>Eukaryota</taxon>
        <taxon>Metazoa</taxon>
        <taxon>Ecdysozoa</taxon>
        <taxon>Arthropoda</taxon>
        <taxon>Chelicerata</taxon>
        <taxon>Arachnida</taxon>
        <taxon>Acari</taxon>
        <taxon>Parasitiformes</taxon>
        <taxon>Ixodida</taxon>
        <taxon>Ixodoidea</taxon>
        <taxon>Ixodidae</taxon>
        <taxon>Rhipicephalinae</taxon>
        <taxon>Rhipicephalus</taxon>
        <taxon>Boophilus</taxon>
    </lineage>
</organism>
<comment type="caution">
    <text evidence="2">The sequence shown here is derived from an EMBL/GenBank/DDBJ whole genome shotgun (WGS) entry which is preliminary data.</text>
</comment>
<feature type="domain" description="DUF7041" evidence="1">
    <location>
        <begin position="20"/>
        <end position="102"/>
    </location>
</feature>
<dbReference type="PANTHER" id="PTHR33327">
    <property type="entry name" value="ENDONUCLEASE"/>
    <property type="match status" value="1"/>
</dbReference>
<sequence>MSDEEGTLSSPTTNALELKLPHFWLENPRVWFSQIEARFELRRITPQQSKYLHVVSALPPDIADAVDVVLASTTSEKPYDEPKSTILKRLEVSEQSRLQQFLSDEELGD</sequence>